<evidence type="ECO:0000256" key="2">
    <source>
        <dbReference type="PIRSR" id="PIRSR600888-3"/>
    </source>
</evidence>
<dbReference type="KEGG" id="amic:Ami3637_05715"/>
<evidence type="ECO:0000313" key="5">
    <source>
        <dbReference type="Proteomes" id="UP000463883"/>
    </source>
</evidence>
<accession>A0A6P1MLT9</accession>
<dbReference type="AlphaFoldDB" id="A0A6P1MLT9"/>
<evidence type="ECO:0000256" key="3">
    <source>
        <dbReference type="RuleBase" id="RU364069"/>
    </source>
</evidence>
<keyword evidence="3 4" id="KW-0413">Isomerase</keyword>
<comment type="similarity">
    <text evidence="3">Belongs to the dTDP-4-dehydrorhamnose 3,5-epimerase family.</text>
</comment>
<dbReference type="EMBL" id="CP047591">
    <property type="protein sequence ID" value="QHI71955.1"/>
    <property type="molecule type" value="Genomic_DNA"/>
</dbReference>
<evidence type="ECO:0000256" key="1">
    <source>
        <dbReference type="PIRSR" id="PIRSR600888-1"/>
    </source>
</evidence>
<dbReference type="EC" id="5.1.3.13" evidence="3"/>
<dbReference type="Proteomes" id="UP000463883">
    <property type="component" value="Chromosome"/>
</dbReference>
<dbReference type="GO" id="GO:0005829">
    <property type="term" value="C:cytosol"/>
    <property type="evidence" value="ECO:0007669"/>
    <property type="project" value="TreeGrafter"/>
</dbReference>
<evidence type="ECO:0000313" key="4">
    <source>
        <dbReference type="EMBL" id="QHI71955.1"/>
    </source>
</evidence>
<reference evidence="4 5" key="1">
    <citation type="submission" date="2020-01" db="EMBL/GenBank/DDBJ databases">
        <title>Genomic analysis of Aminipila sp. CBA3637.</title>
        <authorList>
            <person name="Kim Y.B."/>
            <person name="Roh S.W."/>
        </authorList>
    </citation>
    <scope>NUCLEOTIDE SEQUENCE [LARGE SCALE GENOMIC DNA]</scope>
    <source>
        <strain evidence="4 5">CBA3637</strain>
    </source>
</reference>
<dbReference type="CDD" id="cd00438">
    <property type="entry name" value="cupin_RmlC"/>
    <property type="match status" value="1"/>
</dbReference>
<dbReference type="InterPro" id="IPR014710">
    <property type="entry name" value="RmlC-like_jellyroll"/>
</dbReference>
<dbReference type="Gene3D" id="2.60.120.10">
    <property type="entry name" value="Jelly Rolls"/>
    <property type="match status" value="1"/>
</dbReference>
<dbReference type="RefSeq" id="WP_162361725.1">
    <property type="nucleotide sequence ID" value="NZ_CP047591.1"/>
</dbReference>
<sequence>MKILDTLFQGLKVIEMEPHMDNRGSFARAYCEEEFKEAGIDCHFVQDNISYNYKKNTIRGMHWQQEPYGEDKLIRCISGAVYDVVVDMRSGSKTYLKWYGLELTEENQKALFIPKGFAHGYQALEENSTVYYKVSQNYHPESAVGIRHDDRKININWRDLGCEKIMSEQDKKWELL</sequence>
<dbReference type="InterPro" id="IPR011051">
    <property type="entry name" value="RmlC_Cupin_sf"/>
</dbReference>
<dbReference type="UniPathway" id="UPA00124"/>
<feature type="active site" description="Proton donor" evidence="1">
    <location>
        <position position="132"/>
    </location>
</feature>
<dbReference type="NCBIfam" id="TIGR01221">
    <property type="entry name" value="rmlC"/>
    <property type="match status" value="1"/>
</dbReference>
<keyword evidence="5" id="KW-1185">Reference proteome</keyword>
<dbReference type="InterPro" id="IPR000888">
    <property type="entry name" value="RmlC-like"/>
</dbReference>
<name>A0A6P1MLT9_9FIRM</name>
<dbReference type="GO" id="GO:0019305">
    <property type="term" value="P:dTDP-rhamnose biosynthetic process"/>
    <property type="evidence" value="ECO:0007669"/>
    <property type="project" value="UniProtKB-UniRule"/>
</dbReference>
<comment type="function">
    <text evidence="3">Catalyzes the epimerization of the C3' and C5'positions of dTDP-6-deoxy-D-xylo-4-hexulose, forming dTDP-6-deoxy-L-lyxo-4-hexulose.</text>
</comment>
<dbReference type="SUPFAM" id="SSF51182">
    <property type="entry name" value="RmlC-like cupins"/>
    <property type="match status" value="1"/>
</dbReference>
<dbReference type="GO" id="GO:0008830">
    <property type="term" value="F:dTDP-4-dehydrorhamnose 3,5-epimerase activity"/>
    <property type="evidence" value="ECO:0007669"/>
    <property type="project" value="UniProtKB-UniRule"/>
</dbReference>
<dbReference type="GO" id="GO:0000271">
    <property type="term" value="P:polysaccharide biosynthetic process"/>
    <property type="evidence" value="ECO:0007669"/>
    <property type="project" value="TreeGrafter"/>
</dbReference>
<dbReference type="Pfam" id="PF00908">
    <property type="entry name" value="dTDP_sugar_isom"/>
    <property type="match status" value="1"/>
</dbReference>
<proteinExistence type="inferred from homology"/>
<organism evidence="4 5">
    <name type="scientific">Aminipila terrae</name>
    <dbReference type="NCBI Taxonomy" id="2697030"/>
    <lineage>
        <taxon>Bacteria</taxon>
        <taxon>Bacillati</taxon>
        <taxon>Bacillota</taxon>
        <taxon>Clostridia</taxon>
        <taxon>Peptostreptococcales</taxon>
        <taxon>Anaerovoracaceae</taxon>
        <taxon>Aminipila</taxon>
    </lineage>
</organism>
<comment type="pathway">
    <text evidence="3">Carbohydrate biosynthesis; dTDP-L-rhamnose biosynthesis.</text>
</comment>
<dbReference type="PANTHER" id="PTHR21047">
    <property type="entry name" value="DTDP-6-DEOXY-D-GLUCOSE-3,5 EPIMERASE"/>
    <property type="match status" value="1"/>
</dbReference>
<feature type="site" description="Participates in a stacking interaction with the thymidine ring of dTDP-4-oxo-6-deoxyglucose" evidence="2">
    <location>
        <position position="138"/>
    </location>
</feature>
<protein>
    <recommendedName>
        <fullName evidence="3">dTDP-4-dehydrorhamnose 3,5-epimerase</fullName>
        <ecNumber evidence="3">5.1.3.13</ecNumber>
    </recommendedName>
    <alternativeName>
        <fullName evidence="3">Thymidine diphospho-4-keto-rhamnose 3,5-epimerase</fullName>
    </alternativeName>
</protein>
<comment type="catalytic activity">
    <reaction evidence="3">
        <text>dTDP-4-dehydro-6-deoxy-alpha-D-glucose = dTDP-4-dehydro-beta-L-rhamnose</text>
        <dbReference type="Rhea" id="RHEA:16969"/>
        <dbReference type="ChEBI" id="CHEBI:57649"/>
        <dbReference type="ChEBI" id="CHEBI:62830"/>
        <dbReference type="EC" id="5.1.3.13"/>
    </reaction>
</comment>
<gene>
    <name evidence="4" type="primary">rfbC</name>
    <name evidence="4" type="ORF">Ami3637_05715</name>
</gene>
<comment type="subunit">
    <text evidence="3">Homodimer.</text>
</comment>
<dbReference type="PANTHER" id="PTHR21047:SF2">
    <property type="entry name" value="THYMIDINE DIPHOSPHO-4-KETO-RHAMNOSE 3,5-EPIMERASE"/>
    <property type="match status" value="1"/>
</dbReference>
<feature type="active site" description="Proton acceptor" evidence="1">
    <location>
        <position position="62"/>
    </location>
</feature>